<evidence type="ECO:0000313" key="2">
    <source>
        <dbReference type="EMBL" id="MDR9900672.1"/>
    </source>
</evidence>
<keyword evidence="1" id="KW-0472">Membrane</keyword>
<keyword evidence="1" id="KW-0812">Transmembrane</keyword>
<dbReference type="Proteomes" id="UP000667802">
    <property type="component" value="Unassembled WGS sequence"/>
</dbReference>
<keyword evidence="3" id="KW-1185">Reference proteome</keyword>
<proteinExistence type="predicted"/>
<dbReference type="AlphaFoldDB" id="A0AAP5IHE3"/>
<reference evidence="3" key="1">
    <citation type="journal article" date="2021" name="Science">
        <title>Hunting the eagle killer: A cyanobacterial neurotoxin causes vacuolar myelinopathy.</title>
        <authorList>
            <person name="Breinlinger S."/>
            <person name="Phillips T.J."/>
            <person name="Haram B.N."/>
            <person name="Mares J."/>
            <person name="Martinez Yerena J.A."/>
            <person name="Hrouzek P."/>
            <person name="Sobotka R."/>
            <person name="Henderson W.M."/>
            <person name="Schmieder P."/>
            <person name="Williams S.M."/>
            <person name="Lauderdale J.D."/>
            <person name="Wilde H.D."/>
            <person name="Gerrin W."/>
            <person name="Kust A."/>
            <person name="Washington J.W."/>
            <person name="Wagner C."/>
            <person name="Geier B."/>
            <person name="Liebeke M."/>
            <person name="Enke H."/>
            <person name="Niedermeyer T.H.J."/>
            <person name="Wilde S.B."/>
        </authorList>
    </citation>
    <scope>NUCLEOTIDE SEQUENCE [LARGE SCALE GENOMIC DNA]</scope>
    <source>
        <strain evidence="3">Thurmond2011</strain>
    </source>
</reference>
<gene>
    <name evidence="2" type="ORF">G7B40_039985</name>
</gene>
<protein>
    <submittedName>
        <fullName evidence="2">Uncharacterized protein</fullName>
    </submittedName>
</protein>
<evidence type="ECO:0000313" key="3">
    <source>
        <dbReference type="Proteomes" id="UP000667802"/>
    </source>
</evidence>
<dbReference type="EMBL" id="JAALHA020000037">
    <property type="protein sequence ID" value="MDR9900672.1"/>
    <property type="molecule type" value="Genomic_DNA"/>
</dbReference>
<accession>A0AAP5IHE3</accession>
<sequence length="61" mass="6853">MQNVKSRLLTLVFLAMLNTSNVHQKVAYIVPYFQVVALVVATVNNSLQIARQLKPVTKGKR</sequence>
<evidence type="ECO:0000256" key="1">
    <source>
        <dbReference type="SAM" id="Phobius"/>
    </source>
</evidence>
<organism evidence="2 3">
    <name type="scientific">Aetokthonos hydrillicola Thurmond2011</name>
    <dbReference type="NCBI Taxonomy" id="2712845"/>
    <lineage>
        <taxon>Bacteria</taxon>
        <taxon>Bacillati</taxon>
        <taxon>Cyanobacteriota</taxon>
        <taxon>Cyanophyceae</taxon>
        <taxon>Nostocales</taxon>
        <taxon>Hapalosiphonaceae</taxon>
        <taxon>Aetokthonos</taxon>
    </lineage>
</organism>
<name>A0AAP5IHE3_9CYAN</name>
<dbReference type="RefSeq" id="WP_208344383.1">
    <property type="nucleotide sequence ID" value="NZ_CAWQFN010000496.1"/>
</dbReference>
<comment type="caution">
    <text evidence="2">The sequence shown here is derived from an EMBL/GenBank/DDBJ whole genome shotgun (WGS) entry which is preliminary data.</text>
</comment>
<feature type="transmembrane region" description="Helical" evidence="1">
    <location>
        <begin position="32"/>
        <end position="50"/>
    </location>
</feature>
<keyword evidence="1" id="KW-1133">Transmembrane helix</keyword>